<evidence type="ECO:0000256" key="17">
    <source>
        <dbReference type="SAM" id="MobiDB-lite"/>
    </source>
</evidence>
<evidence type="ECO:0000256" key="7">
    <source>
        <dbReference type="ARBA" id="ARBA00022692"/>
    </source>
</evidence>
<dbReference type="GO" id="GO:0051400">
    <property type="term" value="F:BH domain binding"/>
    <property type="evidence" value="ECO:0007669"/>
    <property type="project" value="TreeGrafter"/>
</dbReference>
<dbReference type="InterPro" id="IPR036834">
    <property type="entry name" value="Bcl-2-like_sf"/>
</dbReference>
<dbReference type="GO" id="GO:0005634">
    <property type="term" value="C:nucleus"/>
    <property type="evidence" value="ECO:0007669"/>
    <property type="project" value="UniProtKB-SubCell"/>
</dbReference>
<keyword evidence="8" id="KW-0053">Apoptosis</keyword>
<dbReference type="FunFam" id="1.10.437.10:FF:000004">
    <property type="entry name" value="apoptosis regulator BAX isoform X2"/>
    <property type="match status" value="1"/>
</dbReference>
<dbReference type="GO" id="GO:0008053">
    <property type="term" value="P:mitochondrial fusion"/>
    <property type="evidence" value="ECO:0007669"/>
    <property type="project" value="TreeGrafter"/>
</dbReference>
<keyword evidence="6" id="KW-1017">Isopeptide bond</keyword>
<keyword evidence="10" id="KW-0832">Ubl conjugation</keyword>
<evidence type="ECO:0000256" key="16">
    <source>
        <dbReference type="ARBA" id="ARBA00067217"/>
    </source>
</evidence>
<evidence type="ECO:0000256" key="2">
    <source>
        <dbReference type="ARBA" id="ARBA00004496"/>
    </source>
</evidence>
<evidence type="ECO:0000256" key="6">
    <source>
        <dbReference type="ARBA" id="ARBA00022499"/>
    </source>
</evidence>
<protein>
    <recommendedName>
        <fullName evidence="16">Apoptosis regulator BAX</fullName>
    </recommendedName>
</protein>
<evidence type="ECO:0000256" key="10">
    <source>
        <dbReference type="ARBA" id="ARBA00022843"/>
    </source>
</evidence>
<feature type="region of interest" description="Disordered" evidence="17">
    <location>
        <begin position="1"/>
        <end position="27"/>
    </location>
</feature>
<dbReference type="PANTHER" id="PTHR11256:SF42">
    <property type="entry name" value="APOPTOSIS REGULATOR BAX"/>
    <property type="match status" value="1"/>
</dbReference>
<dbReference type="GO" id="GO:0005829">
    <property type="term" value="C:cytosol"/>
    <property type="evidence" value="ECO:0007669"/>
    <property type="project" value="UniProtKB-ARBA"/>
</dbReference>
<evidence type="ECO:0000259" key="18">
    <source>
        <dbReference type="SMART" id="SM00337"/>
    </source>
</evidence>
<dbReference type="Pfam" id="PF00452">
    <property type="entry name" value="Bcl-2"/>
    <property type="match status" value="1"/>
</dbReference>
<evidence type="ECO:0000256" key="8">
    <source>
        <dbReference type="ARBA" id="ARBA00022703"/>
    </source>
</evidence>
<evidence type="ECO:0000256" key="14">
    <source>
        <dbReference type="ARBA" id="ARBA00023136"/>
    </source>
</evidence>
<dbReference type="RefSeq" id="XP_010945239.1">
    <property type="nucleotide sequence ID" value="XM_010946937.2"/>
</dbReference>
<evidence type="ECO:0000256" key="4">
    <source>
        <dbReference type="ARBA" id="ARBA00009458"/>
    </source>
</evidence>
<dbReference type="CTD" id="581"/>
<evidence type="ECO:0000256" key="13">
    <source>
        <dbReference type="ARBA" id="ARBA00023128"/>
    </source>
</evidence>
<comment type="subcellular location">
    <subcellularLocation>
        <location evidence="2">Cytoplasm</location>
    </subcellularLocation>
    <subcellularLocation>
        <location evidence="3">Mitochondrion outer membrane</location>
        <topology evidence="3">Single-pass membrane protein</topology>
    </subcellularLocation>
    <subcellularLocation>
        <location evidence="1">Nucleus</location>
    </subcellularLocation>
</comment>
<evidence type="ECO:0000256" key="12">
    <source>
        <dbReference type="ARBA" id="ARBA00022990"/>
    </source>
</evidence>
<evidence type="ECO:0000313" key="19">
    <source>
        <dbReference type="RefSeq" id="XP_010945239.1"/>
    </source>
</evidence>
<dbReference type="GO" id="GO:0008630">
    <property type="term" value="P:intrinsic apoptotic signaling pathway in response to DNA damage"/>
    <property type="evidence" value="ECO:0007669"/>
    <property type="project" value="TreeGrafter"/>
</dbReference>
<name>A0A9W3EE75_CAMBA</name>
<dbReference type="GO" id="GO:0043065">
    <property type="term" value="P:positive regulation of apoptotic process"/>
    <property type="evidence" value="ECO:0007669"/>
    <property type="project" value="UniProtKB-ARBA"/>
</dbReference>
<feature type="domain" description="Bcl-2 Bcl-2 homology region 1-3" evidence="18">
    <location>
        <begin position="76"/>
        <end position="171"/>
    </location>
</feature>
<dbReference type="Gene3D" id="1.10.437.10">
    <property type="entry name" value="Blc2-like"/>
    <property type="match status" value="1"/>
</dbReference>
<keyword evidence="5" id="KW-0963">Cytoplasm</keyword>
<keyword evidence="12" id="KW-0007">Acetylation</keyword>
<dbReference type="OrthoDB" id="6080198at2759"/>
<dbReference type="GO" id="GO:0097192">
    <property type="term" value="P:extrinsic apoptotic signaling pathway in absence of ligand"/>
    <property type="evidence" value="ECO:0007669"/>
    <property type="project" value="TreeGrafter"/>
</dbReference>
<dbReference type="InterPro" id="IPR026298">
    <property type="entry name" value="Bcl-2_fam"/>
</dbReference>
<evidence type="ECO:0000256" key="9">
    <source>
        <dbReference type="ARBA" id="ARBA00022787"/>
    </source>
</evidence>
<keyword evidence="15" id="KW-0539">Nucleus</keyword>
<evidence type="ECO:0000256" key="15">
    <source>
        <dbReference type="ARBA" id="ARBA00023242"/>
    </source>
</evidence>
<comment type="similarity">
    <text evidence="4">Belongs to the Bcl-2 family.</text>
</comment>
<dbReference type="PROSITE" id="PS50062">
    <property type="entry name" value="BCL2_FAMILY"/>
    <property type="match status" value="1"/>
</dbReference>
<dbReference type="InterPro" id="IPR002475">
    <property type="entry name" value="Bcl2-like"/>
</dbReference>
<keyword evidence="11" id="KW-1133">Transmembrane helix</keyword>
<dbReference type="InterPro" id="IPR020728">
    <property type="entry name" value="Bcl2_BH3_motif_CS"/>
</dbReference>
<evidence type="ECO:0000256" key="11">
    <source>
        <dbReference type="ARBA" id="ARBA00022989"/>
    </source>
</evidence>
<dbReference type="InterPro" id="IPR046371">
    <property type="entry name" value="Bcl-2_BH1-3"/>
</dbReference>
<dbReference type="PANTHER" id="PTHR11256">
    <property type="entry name" value="BCL-2 RELATED"/>
    <property type="match status" value="1"/>
</dbReference>
<gene>
    <name evidence="19" type="primary">BAX</name>
</gene>
<dbReference type="AlphaFoldDB" id="A0A9W3EE75"/>
<feature type="compositionally biased region" description="Low complexity" evidence="17">
    <location>
        <begin position="14"/>
        <end position="27"/>
    </location>
</feature>
<evidence type="ECO:0000256" key="1">
    <source>
        <dbReference type="ARBA" id="ARBA00004123"/>
    </source>
</evidence>
<evidence type="ECO:0000256" key="5">
    <source>
        <dbReference type="ARBA" id="ARBA00022490"/>
    </source>
</evidence>
<dbReference type="PROSITE" id="PS01080">
    <property type="entry name" value="BH1"/>
    <property type="match status" value="1"/>
</dbReference>
<evidence type="ECO:0000256" key="3">
    <source>
        <dbReference type="ARBA" id="ARBA00004572"/>
    </source>
</evidence>
<dbReference type="GO" id="GO:0001836">
    <property type="term" value="P:release of cytochrome c from mitochondria"/>
    <property type="evidence" value="ECO:0007669"/>
    <property type="project" value="UniProtKB-ARBA"/>
</dbReference>
<sequence length="236" mass="26186">MSLTASLNPLEPRSPGTSSLLSPLGPTSSEQIMKTGALLLQGFIQDRAGRMGGETPELGLEQIPQDASTKKLSECLKRIGDELDSNMELQRMIAAVDTDSPREVFFRVAAEMFSDGNFNWGRVVALFYFASKLVLKALCTKVPELIRTIMRWTLDFLRERLLGWIQDQGGWVRGYPLAKLLKCPMSLSPGRPPLLLWDTHVADSDHLRGRSAHRLTHHLEEDGLKPAAALDCVFSA</sequence>
<organism evidence="19">
    <name type="scientific">Camelus bactrianus</name>
    <name type="common">Bactrian camel</name>
    <dbReference type="NCBI Taxonomy" id="9837"/>
    <lineage>
        <taxon>Eukaryota</taxon>
        <taxon>Metazoa</taxon>
        <taxon>Chordata</taxon>
        <taxon>Craniata</taxon>
        <taxon>Vertebrata</taxon>
        <taxon>Euteleostomi</taxon>
        <taxon>Mammalia</taxon>
        <taxon>Eutheria</taxon>
        <taxon>Laurasiatheria</taxon>
        <taxon>Artiodactyla</taxon>
        <taxon>Tylopoda</taxon>
        <taxon>Camelidae</taxon>
        <taxon>Camelus</taxon>
    </lineage>
</organism>
<dbReference type="PRINTS" id="PR01862">
    <property type="entry name" value="BCL2FAMILY"/>
</dbReference>
<accession>A0A9W3EE75</accession>
<keyword evidence="14" id="KW-0472">Membrane</keyword>
<dbReference type="SUPFAM" id="SSF56854">
    <property type="entry name" value="Bcl-2 inhibitors of programmed cell death"/>
    <property type="match status" value="1"/>
</dbReference>
<keyword evidence="7" id="KW-0812">Transmembrane</keyword>
<dbReference type="PROSITE" id="PS01259">
    <property type="entry name" value="BH3"/>
    <property type="match status" value="1"/>
</dbReference>
<keyword evidence="13" id="KW-0496">Mitochondrion</keyword>
<keyword evidence="9" id="KW-1000">Mitochondrion outer membrane</keyword>
<dbReference type="CDD" id="cd06845">
    <property type="entry name" value="Bcl-2_like"/>
    <property type="match status" value="1"/>
</dbReference>
<reference evidence="19" key="1">
    <citation type="submission" date="2025-08" db="UniProtKB">
        <authorList>
            <consortium name="RefSeq"/>
        </authorList>
    </citation>
    <scope>IDENTIFICATION</scope>
    <source>
        <tissue evidence="19">Blood</tissue>
    </source>
</reference>
<dbReference type="SMART" id="SM00337">
    <property type="entry name" value="BCL"/>
    <property type="match status" value="1"/>
</dbReference>
<proteinExistence type="inferred from homology"/>
<dbReference type="GO" id="GO:0015267">
    <property type="term" value="F:channel activity"/>
    <property type="evidence" value="ECO:0007669"/>
    <property type="project" value="TreeGrafter"/>
</dbReference>
<dbReference type="GO" id="GO:0005741">
    <property type="term" value="C:mitochondrial outer membrane"/>
    <property type="evidence" value="ECO:0007669"/>
    <property type="project" value="UniProtKB-SubCell"/>
</dbReference>
<dbReference type="InterPro" id="IPR020717">
    <property type="entry name" value="Bcl2_BH1_motif_CS"/>
</dbReference>